<keyword evidence="2" id="KW-0614">Plasmid</keyword>
<dbReference type="AlphaFoldDB" id="A0A0H5QHM9"/>
<dbReference type="Pfam" id="PF05732">
    <property type="entry name" value="RepL"/>
    <property type="match status" value="1"/>
</dbReference>
<dbReference type="GO" id="GO:0006260">
    <property type="term" value="P:DNA replication"/>
    <property type="evidence" value="ECO:0007669"/>
    <property type="project" value="InterPro"/>
</dbReference>
<dbReference type="GO" id="GO:0006276">
    <property type="term" value="P:plasmid maintenance"/>
    <property type="evidence" value="ECO:0007669"/>
    <property type="project" value="InterPro"/>
</dbReference>
<dbReference type="InterPro" id="IPR008813">
    <property type="entry name" value="Plasmid_replication_RepL"/>
</dbReference>
<name>A0A0H5QHM9_9ZZZZ</name>
<proteinExistence type="predicted"/>
<reference evidence="2" key="2">
    <citation type="submission" date="2015-07" db="EMBL/GenBank/DDBJ databases">
        <title>Plasmids, circular viruses and viroids from rat gut.</title>
        <authorList>
            <person name="Jorgensen T.J."/>
            <person name="Hansen M.A."/>
            <person name="Xu Z."/>
            <person name="Tabak M.A."/>
            <person name="Sorensen S.J."/>
            <person name="Hansen L.H."/>
        </authorList>
    </citation>
    <scope>NUCLEOTIDE SEQUENCE</scope>
    <source>
        <plasmid evidence="2">pRGRH0615</plasmid>
    </source>
</reference>
<evidence type="ECO:0000259" key="1">
    <source>
        <dbReference type="Pfam" id="PF05732"/>
    </source>
</evidence>
<protein>
    <recommendedName>
        <fullName evidence="1">Plasmid replication protein RepL domain-containing protein</fullName>
    </recommendedName>
</protein>
<reference evidence="2" key="1">
    <citation type="submission" date="2015-06" db="EMBL/GenBank/DDBJ databases">
        <authorList>
            <person name="Joergensen T."/>
        </authorList>
    </citation>
    <scope>NUCLEOTIDE SEQUENCE</scope>
    <source>
        <plasmid evidence="2">pRGRH0615</plasmid>
    </source>
</reference>
<organism evidence="2">
    <name type="scientific">uncultured prokaryote</name>
    <dbReference type="NCBI Taxonomy" id="198431"/>
    <lineage>
        <taxon>unclassified sequences</taxon>
        <taxon>environmental samples</taxon>
    </lineage>
</organism>
<feature type="domain" description="Plasmid replication protein RepL" evidence="1">
    <location>
        <begin position="41"/>
        <end position="168"/>
    </location>
</feature>
<dbReference type="EMBL" id="LN853244">
    <property type="protein sequence ID" value="CRY95397.1"/>
    <property type="molecule type" value="Genomic_DNA"/>
</dbReference>
<accession>A0A0H5QHM9</accession>
<geneLocation type="plasmid" evidence="2">
    <name>pRGRH0615</name>
</geneLocation>
<sequence>MSQEIATRRGVALYAENPFMVDVKSKTKRVTNKRGDMMLVSNEGEIVSNVAGFWEAEEVDSTKFIKLFVNGVKALAELSNAGARVFELLYIEMQNNIGKDQVYLSFTAVDSNTTNISRATFKRGLAELIDKKFIAAMPAVGLYWVNPDFIWNGDRLAFVKEYRKASSKKAIERDTKTLDLFAEEAQP</sequence>
<evidence type="ECO:0000313" key="2">
    <source>
        <dbReference type="EMBL" id="CRY95397.1"/>
    </source>
</evidence>